<sequence>MAASLIHNAIQVYFDSVFSMADKGMVQMFKALESSGLHGFLGCSSAIYEAALVDFYHNALVQDNKVISSIQGKSAEISEEQFAGIFEFQTEVLTDMNEVPKDLMYDARSAFSAGGEQIKTSCKKNEMKFEFRLLNDIQAKTTVKAGSFDAVTHERFPMMAAIHGGVKINWGRLLFNLLKDMGAPDLELGESKAFRPLKILNSKTVGTYTAENKSINAEEVLEVPVEKVVKKAAIKRIPAPAVAEPAANKKRSTVGRDAPVEKTLEIVPVKEKETPVKKKSVEKMIDSTDTDPLSKVPELTEISKSDEESMTIDELLQQIPEEMMLPSNTAAEPTKIKFVHGIQIKEVYWYKASLPQIEAADKGKAPLSSPIGNLESVSDLAAKEEQMLAWAEIDSLQTAVQRRMYIIVKYREMLLRKFLEARHSNFESGMPTTAIDLKVLDLLSDAHRIVLEKLMEQLKIHKLAWTRPSISSLCGVMYNMVEFFHDFILASIGQVVDIEADPMDFFGVFRRGLDVDLNFSSSSSSQSENPSSSSSSSSNDSHMPFTADDIPEIPSSDDVLQIEETPDVQISLLTAGVPSTDYTEAFVQLRATVDNISLEQVQTKFHIDKLKAGLSKKISSLETAFLTTSDNQDKVVLVQTNILRKEMQDQKAALSEELADIRKELQYHKATIANDLLEFRVKTQEN</sequence>
<proteinExistence type="predicted"/>
<name>A0A2Z7BEI6_9LAMI</name>
<evidence type="ECO:0000256" key="2">
    <source>
        <dbReference type="SAM" id="MobiDB-lite"/>
    </source>
</evidence>
<evidence type="ECO:0008006" key="5">
    <source>
        <dbReference type="Google" id="ProtNLM"/>
    </source>
</evidence>
<dbReference type="OrthoDB" id="660555at2759"/>
<protein>
    <recommendedName>
        <fullName evidence="5">Dystroglycan-like</fullName>
    </recommendedName>
</protein>
<accession>A0A2Z7BEI6</accession>
<dbReference type="EMBL" id="KV006510">
    <property type="protein sequence ID" value="KZV32515.1"/>
    <property type="molecule type" value="Genomic_DNA"/>
</dbReference>
<evidence type="ECO:0000256" key="1">
    <source>
        <dbReference type="SAM" id="Coils"/>
    </source>
</evidence>
<evidence type="ECO:0000313" key="4">
    <source>
        <dbReference type="Proteomes" id="UP000250235"/>
    </source>
</evidence>
<dbReference type="AlphaFoldDB" id="A0A2Z7BEI6"/>
<reference evidence="3 4" key="1">
    <citation type="journal article" date="2015" name="Proc. Natl. Acad. Sci. U.S.A.">
        <title>The resurrection genome of Boea hygrometrica: A blueprint for survival of dehydration.</title>
        <authorList>
            <person name="Xiao L."/>
            <person name="Yang G."/>
            <person name="Zhang L."/>
            <person name="Yang X."/>
            <person name="Zhao S."/>
            <person name="Ji Z."/>
            <person name="Zhou Q."/>
            <person name="Hu M."/>
            <person name="Wang Y."/>
            <person name="Chen M."/>
            <person name="Xu Y."/>
            <person name="Jin H."/>
            <person name="Xiao X."/>
            <person name="Hu G."/>
            <person name="Bao F."/>
            <person name="Hu Y."/>
            <person name="Wan P."/>
            <person name="Li L."/>
            <person name="Deng X."/>
            <person name="Kuang T."/>
            <person name="Xiang C."/>
            <person name="Zhu J.K."/>
            <person name="Oliver M.J."/>
            <person name="He Y."/>
        </authorList>
    </citation>
    <scope>NUCLEOTIDE SEQUENCE [LARGE SCALE GENOMIC DNA]</scope>
    <source>
        <strain evidence="4">cv. XS01</strain>
    </source>
</reference>
<organism evidence="3 4">
    <name type="scientific">Dorcoceras hygrometricum</name>
    <dbReference type="NCBI Taxonomy" id="472368"/>
    <lineage>
        <taxon>Eukaryota</taxon>
        <taxon>Viridiplantae</taxon>
        <taxon>Streptophyta</taxon>
        <taxon>Embryophyta</taxon>
        <taxon>Tracheophyta</taxon>
        <taxon>Spermatophyta</taxon>
        <taxon>Magnoliopsida</taxon>
        <taxon>eudicotyledons</taxon>
        <taxon>Gunneridae</taxon>
        <taxon>Pentapetalae</taxon>
        <taxon>asterids</taxon>
        <taxon>lamiids</taxon>
        <taxon>Lamiales</taxon>
        <taxon>Gesneriaceae</taxon>
        <taxon>Didymocarpoideae</taxon>
        <taxon>Trichosporeae</taxon>
        <taxon>Loxocarpinae</taxon>
        <taxon>Dorcoceras</taxon>
    </lineage>
</organism>
<feature type="region of interest" description="Disordered" evidence="2">
    <location>
        <begin position="520"/>
        <end position="548"/>
    </location>
</feature>
<dbReference type="Proteomes" id="UP000250235">
    <property type="component" value="Unassembled WGS sequence"/>
</dbReference>
<feature type="compositionally biased region" description="Low complexity" evidence="2">
    <location>
        <begin position="520"/>
        <end position="541"/>
    </location>
</feature>
<gene>
    <name evidence="3" type="ORF">F511_35120</name>
</gene>
<keyword evidence="1" id="KW-0175">Coiled coil</keyword>
<keyword evidence="4" id="KW-1185">Reference proteome</keyword>
<feature type="coiled-coil region" evidence="1">
    <location>
        <begin position="637"/>
        <end position="671"/>
    </location>
</feature>
<evidence type="ECO:0000313" key="3">
    <source>
        <dbReference type="EMBL" id="KZV32515.1"/>
    </source>
</evidence>